<dbReference type="EMBL" id="LR796847">
    <property type="protein sequence ID" value="CAB4169525.1"/>
    <property type="molecule type" value="Genomic_DNA"/>
</dbReference>
<evidence type="ECO:0000313" key="6">
    <source>
        <dbReference type="EMBL" id="CAB4191231.1"/>
    </source>
</evidence>
<organism evidence="8">
    <name type="scientific">uncultured Caudovirales phage</name>
    <dbReference type="NCBI Taxonomy" id="2100421"/>
    <lineage>
        <taxon>Viruses</taxon>
        <taxon>Duplodnaviria</taxon>
        <taxon>Heunggongvirae</taxon>
        <taxon>Uroviricota</taxon>
        <taxon>Caudoviricetes</taxon>
        <taxon>Peduoviridae</taxon>
        <taxon>Maltschvirus</taxon>
        <taxon>Maltschvirus maltsch</taxon>
    </lineage>
</organism>
<dbReference type="EMBL" id="LR796926">
    <property type="protein sequence ID" value="CAB4175790.1"/>
    <property type="molecule type" value="Genomic_DNA"/>
</dbReference>
<reference evidence="8" key="1">
    <citation type="submission" date="2020-05" db="EMBL/GenBank/DDBJ databases">
        <authorList>
            <person name="Chiriac C."/>
            <person name="Salcher M."/>
            <person name="Ghai R."/>
            <person name="Kavagutti S V."/>
        </authorList>
    </citation>
    <scope>NUCLEOTIDE SEQUENCE</scope>
</reference>
<sequence>MKGRTYKADGGPTSGKKVFDEDLSEKNQRYTYQSKVNDEAEERKHGGRAKRKRGGGVKHVGSIAGLKAKMHAGRMPRASGGSSTANPFSSARKGTPAPGRKVEQID</sequence>
<evidence type="ECO:0000313" key="9">
    <source>
        <dbReference type="EMBL" id="CAB5227053.1"/>
    </source>
</evidence>
<protein>
    <submittedName>
        <fullName evidence="8">Uncharacterized protein</fullName>
    </submittedName>
</protein>
<feature type="compositionally biased region" description="Basic and acidic residues" evidence="1">
    <location>
        <begin position="17"/>
        <end position="28"/>
    </location>
</feature>
<evidence type="ECO:0000313" key="8">
    <source>
        <dbReference type="EMBL" id="CAB4222404.1"/>
    </source>
</evidence>
<evidence type="ECO:0000313" key="5">
    <source>
        <dbReference type="EMBL" id="CAB4181721.1"/>
    </source>
</evidence>
<evidence type="ECO:0000313" key="4">
    <source>
        <dbReference type="EMBL" id="CAB4175790.1"/>
    </source>
</evidence>
<dbReference type="EMBL" id="LR797376">
    <property type="protein sequence ID" value="CAB4211660.1"/>
    <property type="molecule type" value="Genomic_DNA"/>
</dbReference>
<feature type="compositionally biased region" description="Polar residues" evidence="1">
    <location>
        <begin position="80"/>
        <end position="89"/>
    </location>
</feature>
<evidence type="ECO:0000256" key="1">
    <source>
        <dbReference type="SAM" id="MobiDB-lite"/>
    </source>
</evidence>
<dbReference type="EMBL" id="LR797018">
    <property type="protein sequence ID" value="CAB4181721.1"/>
    <property type="molecule type" value="Genomic_DNA"/>
</dbReference>
<dbReference type="EMBL" id="LR796460">
    <property type="protein sequence ID" value="CAB4145546.1"/>
    <property type="molecule type" value="Genomic_DNA"/>
</dbReference>
<dbReference type="EMBL" id="LR797171">
    <property type="protein sequence ID" value="CAB4191231.1"/>
    <property type="molecule type" value="Genomic_DNA"/>
</dbReference>
<accession>A0A6J5T6B2</accession>
<evidence type="ECO:0000313" key="3">
    <source>
        <dbReference type="EMBL" id="CAB4169525.1"/>
    </source>
</evidence>
<feature type="compositionally biased region" description="Basic residues" evidence="1">
    <location>
        <begin position="45"/>
        <end position="56"/>
    </location>
</feature>
<gene>
    <name evidence="5" type="ORF">UFOVP1072_58</name>
    <name evidence="6" type="ORF">UFOVP1211_14</name>
    <name evidence="7" type="ORF">UFOVP1420_3</name>
    <name evidence="9" type="ORF">UFOVP1518_2</name>
    <name evidence="8" type="ORF">UFOVP1657_64</name>
    <name evidence="2" type="ORF">UFOVP475_15</name>
    <name evidence="3" type="ORF">UFOVP897_45</name>
    <name evidence="4" type="ORF">UFOVP984_15</name>
</gene>
<evidence type="ECO:0000313" key="7">
    <source>
        <dbReference type="EMBL" id="CAB4211660.1"/>
    </source>
</evidence>
<feature type="region of interest" description="Disordered" evidence="1">
    <location>
        <begin position="1"/>
        <end position="106"/>
    </location>
</feature>
<evidence type="ECO:0000313" key="2">
    <source>
        <dbReference type="EMBL" id="CAB4145546.1"/>
    </source>
</evidence>
<dbReference type="EMBL" id="LR797514">
    <property type="protein sequence ID" value="CAB4222404.1"/>
    <property type="molecule type" value="Genomic_DNA"/>
</dbReference>
<dbReference type="EMBL" id="LR798369">
    <property type="protein sequence ID" value="CAB5227053.1"/>
    <property type="molecule type" value="Genomic_DNA"/>
</dbReference>
<proteinExistence type="predicted"/>
<name>A0A6J5T6B2_9CAUD</name>